<gene>
    <name evidence="4" type="ORF">AWC38_SpisGene18796</name>
</gene>
<evidence type="ECO:0000256" key="2">
    <source>
        <dbReference type="SAM" id="SignalP"/>
    </source>
</evidence>
<dbReference type="PANTHER" id="PTHR33845:SF1">
    <property type="entry name" value="C2H2-TYPE DOMAIN-CONTAINING PROTEIN"/>
    <property type="match status" value="1"/>
</dbReference>
<comment type="caution">
    <text evidence="4">The sequence shown here is derived from an EMBL/GenBank/DDBJ whole genome shotgun (WGS) entry which is preliminary data.</text>
</comment>
<feature type="region of interest" description="Disordered" evidence="1">
    <location>
        <begin position="542"/>
        <end position="573"/>
    </location>
</feature>
<evidence type="ECO:0000256" key="1">
    <source>
        <dbReference type="SAM" id="MobiDB-lite"/>
    </source>
</evidence>
<dbReference type="OrthoDB" id="5953138at2759"/>
<feature type="chain" id="PRO_5012676662" description="C2H2-type domain-containing protein" evidence="2">
    <location>
        <begin position="20"/>
        <end position="573"/>
    </location>
</feature>
<evidence type="ECO:0000313" key="4">
    <source>
        <dbReference type="EMBL" id="PFX16920.1"/>
    </source>
</evidence>
<proteinExistence type="predicted"/>
<dbReference type="Proteomes" id="UP000225706">
    <property type="component" value="Unassembled WGS sequence"/>
</dbReference>
<dbReference type="PROSITE" id="PS00028">
    <property type="entry name" value="ZINC_FINGER_C2H2_1"/>
    <property type="match status" value="1"/>
</dbReference>
<dbReference type="STRING" id="50429.A0A2B4RKA4"/>
<feature type="domain" description="C2H2-type" evidence="3">
    <location>
        <begin position="482"/>
        <end position="506"/>
    </location>
</feature>
<keyword evidence="5" id="KW-1185">Reference proteome</keyword>
<sequence length="573" mass="64709">MRKIALTIALVLNLQRVIPELTTASFEISLFHYLDITPLDKRLVVDPIDCSFACLRNIFCVSFNVAAVASEKGKYWCELLSSIVNTVDAKLVADHGSHHYSISQPIFSLFYRILAEVKSVPVVGSVQEYRSETDPSNAFVNPDILESSVKLKMQQIVKDNKTLVFYSDDQKNDLLYDIQKSSEAIVQWKAHIMRSVNQECAKPDIIVKLDQTLCLLVIDWAMKSVQLRYREKQSDWYGKRGLSWHISSVVSRSQSNTMEVISYAHLFDKCTQDWYVVTSILEDLLKQLKVKNPLLQKVHLRSDEAGCYHNSSLATAVRDVAKGVGVEVHSYHNSEPQSGKDICDRIFCPMKSSNRAYCNEGHDVLTAVDIRDALRQHSVKGITAAVSIVDESKNTLCINKIEHFISFHNFEYGDTGLRVWKCYGIGKGKYIPNDVIYIKHQGETSLQTMESQGFYDPPEKRVVKRRSKDSKETEITTPKFECSVLGCVEVFETFLQLELHLDVGKHTVSRLSQYDAVKRDWALKFSSIDTAGIECWSCSSDSSIPLTSPGDTSSLSPLRTGWAASKPRGSVRF</sequence>
<dbReference type="EMBL" id="LSMT01000509">
    <property type="protein sequence ID" value="PFX16920.1"/>
    <property type="molecule type" value="Genomic_DNA"/>
</dbReference>
<dbReference type="InterPro" id="IPR013087">
    <property type="entry name" value="Znf_C2H2_type"/>
</dbReference>
<organism evidence="4 5">
    <name type="scientific">Stylophora pistillata</name>
    <name type="common">Smooth cauliflower coral</name>
    <dbReference type="NCBI Taxonomy" id="50429"/>
    <lineage>
        <taxon>Eukaryota</taxon>
        <taxon>Metazoa</taxon>
        <taxon>Cnidaria</taxon>
        <taxon>Anthozoa</taxon>
        <taxon>Hexacorallia</taxon>
        <taxon>Scleractinia</taxon>
        <taxon>Astrocoeniina</taxon>
        <taxon>Pocilloporidae</taxon>
        <taxon>Stylophora</taxon>
    </lineage>
</organism>
<dbReference type="PANTHER" id="PTHR33845">
    <property type="entry name" value="C2H2-TYPE DOMAIN-CONTAINING PROTEIN"/>
    <property type="match status" value="1"/>
</dbReference>
<keyword evidence="2" id="KW-0732">Signal</keyword>
<name>A0A2B4RKA4_STYPI</name>
<feature type="region of interest" description="Disordered" evidence="1">
    <location>
        <begin position="449"/>
        <end position="468"/>
    </location>
</feature>
<protein>
    <recommendedName>
        <fullName evidence="3">C2H2-type domain-containing protein</fullName>
    </recommendedName>
</protein>
<accession>A0A2B4RKA4</accession>
<feature type="signal peptide" evidence="2">
    <location>
        <begin position="1"/>
        <end position="19"/>
    </location>
</feature>
<feature type="compositionally biased region" description="Polar residues" evidence="1">
    <location>
        <begin position="542"/>
        <end position="557"/>
    </location>
</feature>
<evidence type="ECO:0000259" key="3">
    <source>
        <dbReference type="PROSITE" id="PS00028"/>
    </source>
</evidence>
<dbReference type="AlphaFoldDB" id="A0A2B4RKA4"/>
<reference evidence="5" key="1">
    <citation type="journal article" date="2017" name="bioRxiv">
        <title>Comparative analysis of the genomes of Stylophora pistillata and Acropora digitifera provides evidence for extensive differences between species of corals.</title>
        <authorList>
            <person name="Voolstra C.R."/>
            <person name="Li Y."/>
            <person name="Liew Y.J."/>
            <person name="Baumgarten S."/>
            <person name="Zoccola D."/>
            <person name="Flot J.-F."/>
            <person name="Tambutte S."/>
            <person name="Allemand D."/>
            <person name="Aranda M."/>
        </authorList>
    </citation>
    <scope>NUCLEOTIDE SEQUENCE [LARGE SCALE GENOMIC DNA]</scope>
</reference>
<evidence type="ECO:0000313" key="5">
    <source>
        <dbReference type="Proteomes" id="UP000225706"/>
    </source>
</evidence>